<dbReference type="EMBL" id="JBBDHC010000033">
    <property type="protein sequence ID" value="MEJ1250647.1"/>
    <property type="molecule type" value="Genomic_DNA"/>
</dbReference>
<organism evidence="1 2">
    <name type="scientific">Denitratimonas tolerans</name>
    <dbReference type="NCBI Taxonomy" id="1338420"/>
    <lineage>
        <taxon>Bacteria</taxon>
        <taxon>Pseudomonadati</taxon>
        <taxon>Pseudomonadota</taxon>
        <taxon>Gammaproteobacteria</taxon>
        <taxon>Lysobacterales</taxon>
        <taxon>Lysobacteraceae</taxon>
        <taxon>Denitratimonas</taxon>
    </lineage>
</organism>
<name>A0AAW9R4F2_9GAMM</name>
<dbReference type="AlphaFoldDB" id="A0AAW9R4F2"/>
<reference evidence="1 2" key="1">
    <citation type="journal article" date="2016" name="Antonie Van Leeuwenhoek">
        <title>Denitratimonas tolerans gen. nov., sp. nov., a denitrifying bacterium isolated from a bioreactor for tannery wastewater treatment.</title>
        <authorList>
            <person name="Han S.I."/>
            <person name="Kim J.O."/>
            <person name="Lee Y.R."/>
            <person name="Ekpeghere K.I."/>
            <person name="Koh S.C."/>
            <person name="Whang K.S."/>
        </authorList>
    </citation>
    <scope>NUCLEOTIDE SEQUENCE [LARGE SCALE GENOMIC DNA]</scope>
    <source>
        <strain evidence="1 2">KACC 17565</strain>
    </source>
</reference>
<evidence type="ECO:0000313" key="2">
    <source>
        <dbReference type="Proteomes" id="UP001364472"/>
    </source>
</evidence>
<dbReference type="RefSeq" id="WP_337336348.1">
    <property type="nucleotide sequence ID" value="NZ_JBBDHC010000033.1"/>
</dbReference>
<protein>
    <submittedName>
        <fullName evidence="1">Uncharacterized protein</fullName>
    </submittedName>
</protein>
<evidence type="ECO:0000313" key="1">
    <source>
        <dbReference type="EMBL" id="MEJ1250647.1"/>
    </source>
</evidence>
<keyword evidence="2" id="KW-1185">Reference proteome</keyword>
<dbReference type="Proteomes" id="UP001364472">
    <property type="component" value="Unassembled WGS sequence"/>
</dbReference>
<proteinExistence type="predicted"/>
<sequence>MAAAMINRSAIPNKSTDYFPDEEWKRFSKHLREVEMALKYKAANLKFRVSGDARWPRIRFTRRCGRVRDTVFMALRPEQPAIANEFWQIYIQREVRSALLAYKTIALRRIAEIDSHDYSLSVSVSGIMLDAMLRFEALIGEL</sequence>
<comment type="caution">
    <text evidence="1">The sequence shown here is derived from an EMBL/GenBank/DDBJ whole genome shotgun (WGS) entry which is preliminary data.</text>
</comment>
<accession>A0AAW9R4F2</accession>
<gene>
    <name evidence="1" type="ORF">WB794_13365</name>
</gene>